<dbReference type="InterPro" id="IPR020023">
    <property type="entry name" value="PseG"/>
</dbReference>
<dbReference type="AlphaFoldDB" id="A0A3B0Y4N2"/>
<dbReference type="Gene3D" id="3.40.630.30">
    <property type="match status" value="1"/>
</dbReference>
<evidence type="ECO:0000313" key="2">
    <source>
        <dbReference type="EMBL" id="VAW71373.1"/>
    </source>
</evidence>
<dbReference type="Gene3D" id="3.40.50.11190">
    <property type="match status" value="1"/>
</dbReference>
<dbReference type="InterPro" id="IPR007235">
    <property type="entry name" value="Glyco_trans_28_C"/>
</dbReference>
<dbReference type="PANTHER" id="PTHR21015:SF22">
    <property type="entry name" value="GLYCOSYLTRANSFERASE"/>
    <property type="match status" value="1"/>
</dbReference>
<dbReference type="GO" id="GO:0016758">
    <property type="term" value="F:hexosyltransferase activity"/>
    <property type="evidence" value="ECO:0007669"/>
    <property type="project" value="InterPro"/>
</dbReference>
<dbReference type="PROSITE" id="PS51186">
    <property type="entry name" value="GNAT"/>
    <property type="match status" value="1"/>
</dbReference>
<dbReference type="Pfam" id="PF04101">
    <property type="entry name" value="Glyco_tran_28_C"/>
    <property type="match status" value="1"/>
</dbReference>
<dbReference type="SUPFAM" id="SSF55729">
    <property type="entry name" value="Acyl-CoA N-acyltransferases (Nat)"/>
    <property type="match status" value="1"/>
</dbReference>
<sequence>MHFVIRADASVQIGAGHIMRCLTLADKLSYLGGSVEFITRRLSGNMDDYIQSKGYKVHSLIHSGLLDLPTSDIDSNSMFDYPQELDASETIQLLSGKDTHWLIVDNYCLDIIWEEKLKNYSKKLMVIDDLANRSHCCDLLLDQNYTRNKNRYDNLLFPETIKLLGPKYALLRDSFGGNGVRKKRKFNTIENVFVFFGGADPNDLTSLSLRSLRHPELKNISVTVVIGNINPNQKKIRKLIAQLPNAKLHVQTEDIAELMANADVALGAGGTSTSERLAMGLPSIVVTVADNQVDSIKDLDHDGYLVWIGSADNVCEEIIQVSLLAVIRSPSLGKTQSLSAQKLVSPNGCELVAKLIVEGLDAETLIIRKANPDDCLLYWHWASDPVVRKNAFNIENISWESHQVWFAKQLDNSDAILFLIESEYGPVGQVRFKNVDSVFMISYSIGRVFRGFGLGRGLLEKAISTLRLSYTGIVFGDVKNTNIASKIIFKQLGFKEIVPSPKKGAHRFELHL</sequence>
<feature type="domain" description="N-acetyltransferase" evidence="1">
    <location>
        <begin position="365"/>
        <end position="512"/>
    </location>
</feature>
<dbReference type="GO" id="GO:0016747">
    <property type="term" value="F:acyltransferase activity, transferring groups other than amino-acyl groups"/>
    <property type="evidence" value="ECO:0007669"/>
    <property type="project" value="InterPro"/>
</dbReference>
<dbReference type="EMBL" id="UOFL01000018">
    <property type="protein sequence ID" value="VAW71373.1"/>
    <property type="molecule type" value="Genomic_DNA"/>
</dbReference>
<dbReference type="SUPFAM" id="SSF53756">
    <property type="entry name" value="UDP-Glycosyltransferase/glycogen phosphorylase"/>
    <property type="match status" value="1"/>
</dbReference>
<dbReference type="NCBIfam" id="TIGR03590">
    <property type="entry name" value="PseG"/>
    <property type="match status" value="1"/>
</dbReference>
<gene>
    <name evidence="2" type="ORF">MNBD_GAMMA12-1328</name>
</gene>
<name>A0A3B0Y4N2_9ZZZZ</name>
<organism evidence="2">
    <name type="scientific">hydrothermal vent metagenome</name>
    <dbReference type="NCBI Taxonomy" id="652676"/>
    <lineage>
        <taxon>unclassified sequences</taxon>
        <taxon>metagenomes</taxon>
        <taxon>ecological metagenomes</taxon>
    </lineage>
</organism>
<evidence type="ECO:0000259" key="1">
    <source>
        <dbReference type="PROSITE" id="PS51186"/>
    </source>
</evidence>
<dbReference type="PANTHER" id="PTHR21015">
    <property type="entry name" value="UDP-N-ACETYLGLUCOSAMINE--N-ACETYLMURAMYL-(PENTAPEPTIDE) PYROPHOSPHORYL-UNDECAPRENOL N-ACETYLGLUCOSAMINE TRANSFERASE 1"/>
    <property type="match status" value="1"/>
</dbReference>
<protein>
    <recommendedName>
        <fullName evidence="1">N-acetyltransferase domain-containing protein</fullName>
    </recommendedName>
</protein>
<dbReference type="InterPro" id="IPR000182">
    <property type="entry name" value="GNAT_dom"/>
</dbReference>
<dbReference type="InterPro" id="IPR016181">
    <property type="entry name" value="Acyl_CoA_acyltransferase"/>
</dbReference>
<proteinExistence type="predicted"/>
<accession>A0A3B0Y4N2</accession>
<dbReference type="Gene3D" id="3.40.50.2000">
    <property type="entry name" value="Glycogen Phosphorylase B"/>
    <property type="match status" value="1"/>
</dbReference>
<dbReference type="Pfam" id="PF13302">
    <property type="entry name" value="Acetyltransf_3"/>
    <property type="match status" value="1"/>
</dbReference>
<reference evidence="2" key="1">
    <citation type="submission" date="2018-06" db="EMBL/GenBank/DDBJ databases">
        <authorList>
            <person name="Zhirakovskaya E."/>
        </authorList>
    </citation>
    <scope>NUCLEOTIDE SEQUENCE</scope>
</reference>